<evidence type="ECO:0000313" key="4">
    <source>
        <dbReference type="Proteomes" id="UP000186141"/>
    </source>
</evidence>
<dbReference type="RefSeq" id="WP_371870137.1">
    <property type="nucleotide sequence ID" value="NZ_BMEH01000006.1"/>
</dbReference>
<evidence type="ECO:0000256" key="2">
    <source>
        <dbReference type="SAM" id="Phobius"/>
    </source>
</evidence>
<organism evidence="3 4">
    <name type="scientific">Gemmobacter megaterium</name>
    <dbReference type="NCBI Taxonomy" id="1086013"/>
    <lineage>
        <taxon>Bacteria</taxon>
        <taxon>Pseudomonadati</taxon>
        <taxon>Pseudomonadota</taxon>
        <taxon>Alphaproteobacteria</taxon>
        <taxon>Rhodobacterales</taxon>
        <taxon>Paracoccaceae</taxon>
        <taxon>Gemmobacter</taxon>
    </lineage>
</organism>
<reference evidence="3 4" key="1">
    <citation type="submission" date="2017-01" db="EMBL/GenBank/DDBJ databases">
        <authorList>
            <person name="Mah S.A."/>
            <person name="Swanson W.J."/>
            <person name="Moy G.W."/>
            <person name="Vacquier V.D."/>
        </authorList>
    </citation>
    <scope>NUCLEOTIDE SEQUENCE [LARGE SCALE GENOMIC DNA]</scope>
    <source>
        <strain evidence="3 4">DSM 26375</strain>
    </source>
</reference>
<keyword evidence="2" id="KW-1133">Transmembrane helix</keyword>
<dbReference type="Proteomes" id="UP000186141">
    <property type="component" value="Unassembled WGS sequence"/>
</dbReference>
<dbReference type="AlphaFoldDB" id="A0A1N7PPB0"/>
<gene>
    <name evidence="3" type="ORF">SAMN05421774_1067</name>
</gene>
<name>A0A1N7PPB0_9RHOB</name>
<feature type="transmembrane region" description="Helical" evidence="2">
    <location>
        <begin position="47"/>
        <end position="69"/>
    </location>
</feature>
<protein>
    <recommendedName>
        <fullName evidence="5">Lipopolysaccharide assembly protein A domain-containing protein</fullName>
    </recommendedName>
</protein>
<keyword evidence="2" id="KW-0472">Membrane</keyword>
<evidence type="ECO:0008006" key="5">
    <source>
        <dbReference type="Google" id="ProtNLM"/>
    </source>
</evidence>
<accession>A0A1N7PPB0</accession>
<dbReference type="STRING" id="1086013.SAMN05421774_1067"/>
<evidence type="ECO:0000313" key="3">
    <source>
        <dbReference type="EMBL" id="SIT12405.1"/>
    </source>
</evidence>
<proteinExistence type="predicted"/>
<feature type="region of interest" description="Disordered" evidence="1">
    <location>
        <begin position="93"/>
        <end position="120"/>
    </location>
</feature>
<keyword evidence="4" id="KW-1185">Reference proteome</keyword>
<sequence length="120" mass="13473">MMKYLRYLVLLVIALGLISVALANREPVVLHALPADLAQLIGIDWQIRLPLFLVGFGGIIVGVLIGFVWEWLREHKHRAAAAARAREVQELRREVGRTTQPQHKKDEVIALLDTPPRKAG</sequence>
<evidence type="ECO:0000256" key="1">
    <source>
        <dbReference type="SAM" id="MobiDB-lite"/>
    </source>
</evidence>
<dbReference type="EMBL" id="FTOT01000006">
    <property type="protein sequence ID" value="SIT12405.1"/>
    <property type="molecule type" value="Genomic_DNA"/>
</dbReference>
<keyword evidence="2" id="KW-0812">Transmembrane</keyword>